<name>A0ABU7EBG2_9TELE</name>
<evidence type="ECO:0000313" key="2">
    <source>
        <dbReference type="Proteomes" id="UP001352852"/>
    </source>
</evidence>
<organism evidence="1 2">
    <name type="scientific">Characodon lateralis</name>
    <dbReference type="NCBI Taxonomy" id="208331"/>
    <lineage>
        <taxon>Eukaryota</taxon>
        <taxon>Metazoa</taxon>
        <taxon>Chordata</taxon>
        <taxon>Craniata</taxon>
        <taxon>Vertebrata</taxon>
        <taxon>Euteleostomi</taxon>
        <taxon>Actinopterygii</taxon>
        <taxon>Neopterygii</taxon>
        <taxon>Teleostei</taxon>
        <taxon>Neoteleostei</taxon>
        <taxon>Acanthomorphata</taxon>
        <taxon>Ovalentaria</taxon>
        <taxon>Atherinomorphae</taxon>
        <taxon>Cyprinodontiformes</taxon>
        <taxon>Goodeidae</taxon>
        <taxon>Characodon</taxon>
    </lineage>
</organism>
<sequence length="114" mass="12833">MNPNRFGLEDEEGEDDAVIQYMIEQSLLESCKQRETLRESSTGDTLSTDLASSDISKIFSAIKQGNEKLLKDLCVRLKDKFFQTDSRGWTPLHEAAAQSNQAILELTHKGLDEL</sequence>
<evidence type="ECO:0000313" key="1">
    <source>
        <dbReference type="EMBL" id="MED6284616.1"/>
    </source>
</evidence>
<keyword evidence="2" id="KW-1185">Reference proteome</keyword>
<accession>A0ABU7EBG2</accession>
<dbReference type="Gene3D" id="1.25.40.20">
    <property type="entry name" value="Ankyrin repeat-containing domain"/>
    <property type="match status" value="1"/>
</dbReference>
<protein>
    <submittedName>
        <fullName evidence="1">Uncharacterized protein</fullName>
    </submittedName>
</protein>
<comment type="caution">
    <text evidence="1">The sequence shown here is derived from an EMBL/GenBank/DDBJ whole genome shotgun (WGS) entry which is preliminary data.</text>
</comment>
<reference evidence="1 2" key="1">
    <citation type="submission" date="2021-06" db="EMBL/GenBank/DDBJ databases">
        <authorList>
            <person name="Palmer J.M."/>
        </authorList>
    </citation>
    <scope>NUCLEOTIDE SEQUENCE [LARGE SCALE GENOMIC DNA]</scope>
    <source>
        <strain evidence="1 2">CL_MEX2019</strain>
        <tissue evidence="1">Muscle</tissue>
    </source>
</reference>
<dbReference type="InterPro" id="IPR036770">
    <property type="entry name" value="Ankyrin_rpt-contain_sf"/>
</dbReference>
<proteinExistence type="predicted"/>
<gene>
    <name evidence="1" type="ORF">CHARACLAT_020863</name>
</gene>
<dbReference type="EMBL" id="JAHUTJ010051181">
    <property type="protein sequence ID" value="MED6284616.1"/>
    <property type="molecule type" value="Genomic_DNA"/>
</dbReference>
<dbReference type="Proteomes" id="UP001352852">
    <property type="component" value="Unassembled WGS sequence"/>
</dbReference>